<name>A0ACC0LQK3_RHOML</name>
<sequence>MFEDSVSSIPSIWASMNSWFTPTVLFVLLNVVIGTIAFTSTFSNQKLHPKPQNDDAQPHTRLTRSPSVLQRLRSFNFHTGYPSHDPLNHIPDSHTHFAPQQKYQQAPDSDEHVAPEQKIEQQTQKFFQHTHFDDIPDSDTHYATEQNTHTRNLYQQIPDPDTHFASEQTIRETQKFFQRTHFDPTEDVDTHYAREEARRDEGEESPSIDEVYSKLRDRHVNRTNSDTKPSGGEMPERLAAKMRKSASAKSAFSHFEENDVVEARRPATVREGSGRATEEDDEEVDSRADDFINKFKQQLKLQRLDSIVRRERGGEGEKPVSLRTPFHSARFREKGKEGTHVGYAGVARSSPELLARRRCWEIVAGESFDAGVYRSWSPEFTPERV</sequence>
<evidence type="ECO:0000313" key="1">
    <source>
        <dbReference type="EMBL" id="KAI8530940.1"/>
    </source>
</evidence>
<evidence type="ECO:0000313" key="2">
    <source>
        <dbReference type="Proteomes" id="UP001062846"/>
    </source>
</evidence>
<comment type="caution">
    <text evidence="1">The sequence shown here is derived from an EMBL/GenBank/DDBJ whole genome shotgun (WGS) entry which is preliminary data.</text>
</comment>
<protein>
    <submittedName>
        <fullName evidence="1">Uncharacterized protein</fullName>
    </submittedName>
</protein>
<proteinExistence type="predicted"/>
<organism evidence="1 2">
    <name type="scientific">Rhododendron molle</name>
    <name type="common">Chinese azalea</name>
    <name type="synonym">Azalea mollis</name>
    <dbReference type="NCBI Taxonomy" id="49168"/>
    <lineage>
        <taxon>Eukaryota</taxon>
        <taxon>Viridiplantae</taxon>
        <taxon>Streptophyta</taxon>
        <taxon>Embryophyta</taxon>
        <taxon>Tracheophyta</taxon>
        <taxon>Spermatophyta</taxon>
        <taxon>Magnoliopsida</taxon>
        <taxon>eudicotyledons</taxon>
        <taxon>Gunneridae</taxon>
        <taxon>Pentapetalae</taxon>
        <taxon>asterids</taxon>
        <taxon>Ericales</taxon>
        <taxon>Ericaceae</taxon>
        <taxon>Ericoideae</taxon>
        <taxon>Rhodoreae</taxon>
        <taxon>Rhododendron</taxon>
    </lineage>
</organism>
<accession>A0ACC0LQK3</accession>
<dbReference type="EMBL" id="CM046398">
    <property type="protein sequence ID" value="KAI8530940.1"/>
    <property type="molecule type" value="Genomic_DNA"/>
</dbReference>
<reference evidence="1" key="1">
    <citation type="submission" date="2022-02" db="EMBL/GenBank/DDBJ databases">
        <title>Plant Genome Project.</title>
        <authorList>
            <person name="Zhang R.-G."/>
        </authorList>
    </citation>
    <scope>NUCLEOTIDE SEQUENCE</scope>
    <source>
        <strain evidence="1">AT1</strain>
    </source>
</reference>
<keyword evidence="2" id="KW-1185">Reference proteome</keyword>
<gene>
    <name evidence="1" type="ORF">RHMOL_Rhmol11G0099100</name>
</gene>
<dbReference type="Proteomes" id="UP001062846">
    <property type="component" value="Chromosome 11"/>
</dbReference>